<accession>A0ABU1YYT1</accession>
<feature type="transmembrane region" description="Helical" evidence="6">
    <location>
        <begin position="305"/>
        <end position="327"/>
    </location>
</feature>
<organism evidence="9 10">
    <name type="scientific">Pseudoglutamicibacter albus</name>
    <dbReference type="NCBI Taxonomy" id="98671"/>
    <lineage>
        <taxon>Bacteria</taxon>
        <taxon>Bacillati</taxon>
        <taxon>Actinomycetota</taxon>
        <taxon>Actinomycetes</taxon>
        <taxon>Micrococcales</taxon>
        <taxon>Micrococcaceae</taxon>
        <taxon>Pseudoglutamicibacter</taxon>
    </lineage>
</organism>
<gene>
    <name evidence="9" type="ORF">J2S67_000775</name>
</gene>
<evidence type="ECO:0000259" key="8">
    <source>
        <dbReference type="Pfam" id="PF03772"/>
    </source>
</evidence>
<dbReference type="InterPro" id="IPR052159">
    <property type="entry name" value="Competence_DNA_uptake"/>
</dbReference>
<comment type="subcellular location">
    <subcellularLocation>
        <location evidence="1">Cell membrane</location>
        <topology evidence="1">Multi-pass membrane protein</topology>
    </subcellularLocation>
</comment>
<feature type="transmembrane region" description="Helical" evidence="6">
    <location>
        <begin position="172"/>
        <end position="195"/>
    </location>
</feature>
<reference evidence="9" key="1">
    <citation type="submission" date="2023-07" db="EMBL/GenBank/DDBJ databases">
        <title>Sequencing the genomes of 1000 actinobacteria strains.</title>
        <authorList>
            <person name="Klenk H.-P."/>
        </authorList>
    </citation>
    <scope>NUCLEOTIDE SEQUENCE</scope>
    <source>
        <strain evidence="9">DSM 13068</strain>
    </source>
</reference>
<keyword evidence="2" id="KW-1003">Cell membrane</keyword>
<sequence length="775" mass="82038">MLSATFSSCALDAQGRLNAQAFISDAPLQARLEVTEAPRDIGPSMLTHVSVTPLVQAGPSLREESKPRHNTPRFEAVIFTPSSQIPENAAVGTQWTAWIRVKAHRERASEPVSVAVLSPPVDEASAPAGFSAWVRANLQKLGQRWGGETGALIPGLIVGDRSSQSVELSASMVVSGLSHLTAVSGANVAAMVLVVTSLCRLVRLRGIARYAVILAVIITFAHIVGPDPSVLRACIMGAVGAFAVTVGRPAAAIALLALAATVLLLLDPWMLVAPAFQLSVLATFGILIGSHPLAQLLQGLKFPRLFAEVTAVSAAATIACTPVLVAMDPAQSLWVVPINVLASPAAALVGLAAPSVMLLGWIPWPWGWPLTACVGLPAHVITMLARFSAEHAPMHHWPEMPWGFLLAAITCWVLPATLLVLAQRARPDVLRAWLSHVRLDLQARRSASTIAAAPSPYTGHRQPGVGHSQRGFKQGPPKFGRRPAAILLSASVIVSFVFVLASFIRAPDPALSRAQAGDILFCDVGQGDALAVIGDENNALLIDAGPDPTHIDACLSRAGITKLCGVVITHLDLDHVGGLDGALNTRELSGEVIYGTAKRRPPVEQARRALEGEQMTCGPWSVDVLWAPQQASSENGASVVTRARMIHGDGLGVELINTGDLESEQAQLMLRSHKLERSTGDLRVLKVAHHGSATGGTELIEEFQPDLALIGVGADNDYGHPRQVILEALYRANVSVHRTDQEGTIIVRPVSGTEEADNRVGAQVLHERSPAGSIR</sequence>
<dbReference type="Gene3D" id="3.60.15.10">
    <property type="entry name" value="Ribonuclease Z/Hydroxyacylglutathione hydrolase-like"/>
    <property type="match status" value="1"/>
</dbReference>
<dbReference type="Pfam" id="PF03772">
    <property type="entry name" value="Competence"/>
    <property type="match status" value="1"/>
</dbReference>
<protein>
    <submittedName>
        <fullName evidence="9">Competence protein ComEC</fullName>
    </submittedName>
</protein>
<evidence type="ECO:0000256" key="5">
    <source>
        <dbReference type="ARBA" id="ARBA00023136"/>
    </source>
</evidence>
<feature type="transmembrane region" description="Helical" evidence="6">
    <location>
        <begin position="401"/>
        <end position="422"/>
    </location>
</feature>
<feature type="domain" description="Metallo-beta-lactamase" evidence="7">
    <location>
        <begin position="525"/>
        <end position="587"/>
    </location>
</feature>
<dbReference type="InterPro" id="IPR001279">
    <property type="entry name" value="Metallo-B-lactamas"/>
</dbReference>
<evidence type="ECO:0000256" key="4">
    <source>
        <dbReference type="ARBA" id="ARBA00022989"/>
    </source>
</evidence>
<dbReference type="Pfam" id="PF00753">
    <property type="entry name" value="Lactamase_B"/>
    <property type="match status" value="1"/>
</dbReference>
<proteinExistence type="predicted"/>
<keyword evidence="10" id="KW-1185">Reference proteome</keyword>
<evidence type="ECO:0000256" key="1">
    <source>
        <dbReference type="ARBA" id="ARBA00004651"/>
    </source>
</evidence>
<feature type="domain" description="ComEC/Rec2-related protein" evidence="8">
    <location>
        <begin position="156"/>
        <end position="419"/>
    </location>
</feature>
<dbReference type="RefSeq" id="WP_310246499.1">
    <property type="nucleotide sequence ID" value="NZ_JAVDXX010000001.1"/>
</dbReference>
<evidence type="ECO:0000313" key="10">
    <source>
        <dbReference type="Proteomes" id="UP001180715"/>
    </source>
</evidence>
<evidence type="ECO:0000259" key="7">
    <source>
        <dbReference type="Pfam" id="PF00753"/>
    </source>
</evidence>
<evidence type="ECO:0000256" key="2">
    <source>
        <dbReference type="ARBA" id="ARBA00022475"/>
    </source>
</evidence>
<dbReference type="InterPro" id="IPR036866">
    <property type="entry name" value="RibonucZ/Hydroxyglut_hydro"/>
</dbReference>
<evidence type="ECO:0000256" key="3">
    <source>
        <dbReference type="ARBA" id="ARBA00022692"/>
    </source>
</evidence>
<keyword evidence="5 6" id="KW-0472">Membrane</keyword>
<name>A0ABU1YYT1_9MICC</name>
<comment type="caution">
    <text evidence="9">The sequence shown here is derived from an EMBL/GenBank/DDBJ whole genome shotgun (WGS) entry which is preliminary data.</text>
</comment>
<dbReference type="NCBIfam" id="TIGR00360">
    <property type="entry name" value="ComEC_N-term"/>
    <property type="match status" value="1"/>
</dbReference>
<feature type="transmembrane region" description="Helical" evidence="6">
    <location>
        <begin position="276"/>
        <end position="293"/>
    </location>
</feature>
<dbReference type="SUPFAM" id="SSF56281">
    <property type="entry name" value="Metallo-hydrolase/oxidoreductase"/>
    <property type="match status" value="1"/>
</dbReference>
<feature type="transmembrane region" description="Helical" evidence="6">
    <location>
        <begin position="253"/>
        <end position="270"/>
    </location>
</feature>
<feature type="transmembrane region" description="Helical" evidence="6">
    <location>
        <begin position="207"/>
        <end position="224"/>
    </location>
</feature>
<dbReference type="PANTHER" id="PTHR30619">
    <property type="entry name" value="DNA INTERNALIZATION/COMPETENCE PROTEIN COMEC/REC2"/>
    <property type="match status" value="1"/>
</dbReference>
<dbReference type="EMBL" id="JAVDXX010000001">
    <property type="protein sequence ID" value="MDR7293507.1"/>
    <property type="molecule type" value="Genomic_DNA"/>
</dbReference>
<dbReference type="PANTHER" id="PTHR30619:SF1">
    <property type="entry name" value="RECOMBINATION PROTEIN 2"/>
    <property type="match status" value="1"/>
</dbReference>
<keyword evidence="3 6" id="KW-0812">Transmembrane</keyword>
<feature type="transmembrane region" description="Helical" evidence="6">
    <location>
        <begin position="333"/>
        <end position="359"/>
    </location>
</feature>
<evidence type="ECO:0000256" key="6">
    <source>
        <dbReference type="SAM" id="Phobius"/>
    </source>
</evidence>
<keyword evidence="4 6" id="KW-1133">Transmembrane helix</keyword>
<dbReference type="InterPro" id="IPR004477">
    <property type="entry name" value="ComEC_N"/>
</dbReference>
<dbReference type="Proteomes" id="UP001180715">
    <property type="component" value="Unassembled WGS sequence"/>
</dbReference>
<evidence type="ECO:0000313" key="9">
    <source>
        <dbReference type="EMBL" id="MDR7293507.1"/>
    </source>
</evidence>
<feature type="transmembrane region" description="Helical" evidence="6">
    <location>
        <begin position="484"/>
        <end position="504"/>
    </location>
</feature>